<dbReference type="Proteomes" id="UP000316473">
    <property type="component" value="Chromosome"/>
</dbReference>
<dbReference type="KEGG" id="nst:Nstercoris_00322"/>
<feature type="region of interest" description="Disordered" evidence="1">
    <location>
        <begin position="132"/>
        <end position="168"/>
    </location>
</feature>
<evidence type="ECO:0000313" key="3">
    <source>
        <dbReference type="Proteomes" id="UP000316473"/>
    </source>
</evidence>
<reference evidence="2 3" key="1">
    <citation type="submission" date="2019-06" db="EMBL/GenBank/DDBJ databases">
        <title>Nitrosomonas stercoris KYUHI-S whole genome shotgun sequence.</title>
        <authorList>
            <person name="Nakagawa T."/>
            <person name="Tsuchiya Y."/>
            <person name="Takahashi R."/>
        </authorList>
    </citation>
    <scope>NUCLEOTIDE SEQUENCE [LARGE SCALE GENOMIC DNA]</scope>
    <source>
        <strain evidence="2 3">KYUHI-S</strain>
    </source>
</reference>
<proteinExistence type="predicted"/>
<accession>A0A4Y1YMF9</accession>
<dbReference type="AlphaFoldDB" id="A0A4Y1YMF9"/>
<feature type="compositionally biased region" description="Acidic residues" evidence="1">
    <location>
        <begin position="157"/>
        <end position="168"/>
    </location>
</feature>
<sequence length="168" mass="18217">MRKFLVSVIFSGLVVLFAGPVWSHAHLDAVKGPHGGQLVTAGHYHYELLAKDGELRLYVTDHNNHKILTQGGSGKANIFDKDGNKITSVELLPIFGNFMKGTGDFKITPETVISVFAVVGNTQTNAARFSSLVEGASSSNDDAAAEDEEHDHHHDDADDQEESDSEED</sequence>
<evidence type="ECO:0000313" key="2">
    <source>
        <dbReference type="EMBL" id="BBL34093.1"/>
    </source>
</evidence>
<keyword evidence="3" id="KW-1185">Reference proteome</keyword>
<name>A0A4Y1YMF9_9PROT</name>
<organism evidence="2 3">
    <name type="scientific">Nitrosomonas stercoris</name>
    <dbReference type="NCBI Taxonomy" id="1444684"/>
    <lineage>
        <taxon>Bacteria</taxon>
        <taxon>Pseudomonadati</taxon>
        <taxon>Pseudomonadota</taxon>
        <taxon>Betaproteobacteria</taxon>
        <taxon>Nitrosomonadales</taxon>
        <taxon>Nitrosomonadaceae</taxon>
        <taxon>Nitrosomonas</taxon>
    </lineage>
</organism>
<evidence type="ECO:0000256" key="1">
    <source>
        <dbReference type="SAM" id="MobiDB-lite"/>
    </source>
</evidence>
<protein>
    <submittedName>
        <fullName evidence="2">Uncharacterized protein</fullName>
    </submittedName>
</protein>
<gene>
    <name evidence="2" type="ORF">Nstercoris_00322</name>
</gene>
<dbReference type="EMBL" id="AP019755">
    <property type="protein sequence ID" value="BBL34093.1"/>
    <property type="molecule type" value="Genomic_DNA"/>
</dbReference>